<dbReference type="Proteomes" id="UP000032232">
    <property type="component" value="Unassembled WGS sequence"/>
</dbReference>
<keyword evidence="2" id="KW-1185">Reference proteome</keyword>
<sequence>MFAAVDERPDIFVNGSYEEPFAKSIDLSNKIERAFFIDLCQMARENGNLDQIPEMKAMFGKLKRQHSGLSMLFNRIMRR</sequence>
<accession>A0A0D1DAF6</accession>
<gene>
    <name evidence="1" type="ORF">jaqu_14020</name>
</gene>
<dbReference type="EMBL" id="JYFE01000025">
    <property type="protein sequence ID" value="KIT16903.1"/>
    <property type="molecule type" value="Genomic_DNA"/>
</dbReference>
<dbReference type="AlphaFoldDB" id="A0A0D1DAF6"/>
<organism evidence="1 2">
    <name type="scientific">Jannaschia aquimarina</name>
    <dbReference type="NCBI Taxonomy" id="935700"/>
    <lineage>
        <taxon>Bacteria</taxon>
        <taxon>Pseudomonadati</taxon>
        <taxon>Pseudomonadota</taxon>
        <taxon>Alphaproteobacteria</taxon>
        <taxon>Rhodobacterales</taxon>
        <taxon>Roseobacteraceae</taxon>
        <taxon>Jannaschia</taxon>
    </lineage>
</organism>
<evidence type="ECO:0000313" key="1">
    <source>
        <dbReference type="EMBL" id="KIT16903.1"/>
    </source>
</evidence>
<proteinExistence type="predicted"/>
<name>A0A0D1DAF6_9RHOB</name>
<reference evidence="1 2" key="1">
    <citation type="submission" date="2015-02" db="EMBL/GenBank/DDBJ databases">
        <title>Genome Sequence of Jannaschia aquimarina DSM28248, a member of the Roseobacter clade.</title>
        <authorList>
            <person name="Voget S."/>
            <person name="Daniel R."/>
        </authorList>
    </citation>
    <scope>NUCLEOTIDE SEQUENCE [LARGE SCALE GENOMIC DNA]</scope>
    <source>
        <strain evidence="1 2">GSW-M26</strain>
    </source>
</reference>
<dbReference type="PATRIC" id="fig|935700.4.peg.1453"/>
<evidence type="ECO:0000313" key="2">
    <source>
        <dbReference type="Proteomes" id="UP000032232"/>
    </source>
</evidence>
<comment type="caution">
    <text evidence="1">The sequence shown here is derived from an EMBL/GenBank/DDBJ whole genome shotgun (WGS) entry which is preliminary data.</text>
</comment>
<protein>
    <submittedName>
        <fullName evidence="1">Uncharacterized protein</fullName>
    </submittedName>
</protein>